<evidence type="ECO:0000256" key="4">
    <source>
        <dbReference type="ARBA" id="ARBA00022475"/>
    </source>
</evidence>
<name>A0ABV3Z7P4_9PROT</name>
<keyword evidence="6" id="KW-0997">Cell inner membrane</keyword>
<dbReference type="PANTHER" id="PTHR39583:SF2">
    <property type="entry name" value="TYPE II SECRETION SYSTEM PROTEIN J"/>
    <property type="match status" value="1"/>
</dbReference>
<evidence type="ECO:0000313" key="11">
    <source>
        <dbReference type="Proteomes" id="UP001560685"/>
    </source>
</evidence>
<dbReference type="NCBIfam" id="TIGR01711">
    <property type="entry name" value="gspJ"/>
    <property type="match status" value="1"/>
</dbReference>
<evidence type="ECO:0000256" key="5">
    <source>
        <dbReference type="ARBA" id="ARBA00022481"/>
    </source>
</evidence>
<dbReference type="Pfam" id="PF07963">
    <property type="entry name" value="N_methyl"/>
    <property type="match status" value="1"/>
</dbReference>
<dbReference type="InterPro" id="IPR010055">
    <property type="entry name" value="T2SS_protein-GspJ"/>
</dbReference>
<dbReference type="Gene3D" id="3.10.610.10">
    <property type="entry name" value="GSPII I/J protein-like"/>
    <property type="match status" value="1"/>
</dbReference>
<dbReference type="InterPro" id="IPR051621">
    <property type="entry name" value="T2SS_protein_J"/>
</dbReference>
<evidence type="ECO:0000256" key="6">
    <source>
        <dbReference type="ARBA" id="ARBA00022519"/>
    </source>
</evidence>
<comment type="similarity">
    <text evidence="2">Belongs to the GSP J family.</text>
</comment>
<evidence type="ECO:0000313" key="10">
    <source>
        <dbReference type="EMBL" id="MEX6634227.1"/>
    </source>
</evidence>
<protein>
    <recommendedName>
        <fullName evidence="3">Type II secretion system protein J</fullName>
    </recommendedName>
</protein>
<sequence>MIIRKLQSGMTLPEVMVALLIFAAIATTSVYALRLGVDSRDQLSEADDELKKFQIARSLMKGDFIQISPRQIRDEFGIERSTEFVGNITRFGSRTEDDEVVLAAFVRDGSINIQSAEPRSSLQYVEYVFRDRALIRRTRNYLDAAPNSVTNERILFDGLETATAAYLIGEFRGELTWAELWPTSGIGGPPRAVSFTLEWPDKPILEQRFWIGAFGNGARAGS</sequence>
<evidence type="ECO:0000256" key="1">
    <source>
        <dbReference type="ARBA" id="ARBA00004377"/>
    </source>
</evidence>
<keyword evidence="9" id="KW-0472">Membrane</keyword>
<accession>A0ABV3Z7P4</accession>
<evidence type="ECO:0000256" key="7">
    <source>
        <dbReference type="ARBA" id="ARBA00022692"/>
    </source>
</evidence>
<dbReference type="NCBIfam" id="TIGR02532">
    <property type="entry name" value="IV_pilin_GFxxxE"/>
    <property type="match status" value="1"/>
</dbReference>
<organism evidence="10 11">
    <name type="scientific">Hyphococcus lacteus</name>
    <dbReference type="NCBI Taxonomy" id="3143536"/>
    <lineage>
        <taxon>Bacteria</taxon>
        <taxon>Pseudomonadati</taxon>
        <taxon>Pseudomonadota</taxon>
        <taxon>Alphaproteobacteria</taxon>
        <taxon>Parvularculales</taxon>
        <taxon>Parvularculaceae</taxon>
        <taxon>Hyphococcus</taxon>
    </lineage>
</organism>
<dbReference type="EMBL" id="JBEHZE010000001">
    <property type="protein sequence ID" value="MEX6634227.1"/>
    <property type="molecule type" value="Genomic_DNA"/>
</dbReference>
<dbReference type="Pfam" id="PF11612">
    <property type="entry name" value="T2SSJ"/>
    <property type="match status" value="1"/>
</dbReference>
<dbReference type="PROSITE" id="PS00409">
    <property type="entry name" value="PROKAR_NTER_METHYL"/>
    <property type="match status" value="1"/>
</dbReference>
<keyword evidence="8" id="KW-1133">Transmembrane helix</keyword>
<keyword evidence="4" id="KW-1003">Cell membrane</keyword>
<dbReference type="RefSeq" id="WP_369314216.1">
    <property type="nucleotide sequence ID" value="NZ_JBEHZE010000001.1"/>
</dbReference>
<dbReference type="SUPFAM" id="SSF54523">
    <property type="entry name" value="Pili subunits"/>
    <property type="match status" value="1"/>
</dbReference>
<gene>
    <name evidence="10" type="primary">gspJ</name>
    <name evidence="10" type="ORF">ABFZ84_11795</name>
</gene>
<dbReference type="Proteomes" id="UP001560685">
    <property type="component" value="Unassembled WGS sequence"/>
</dbReference>
<keyword evidence="11" id="KW-1185">Reference proteome</keyword>
<dbReference type="InterPro" id="IPR045584">
    <property type="entry name" value="Pilin-like"/>
</dbReference>
<evidence type="ECO:0000256" key="3">
    <source>
        <dbReference type="ARBA" id="ARBA00021539"/>
    </source>
</evidence>
<evidence type="ECO:0000256" key="8">
    <source>
        <dbReference type="ARBA" id="ARBA00022989"/>
    </source>
</evidence>
<comment type="subcellular location">
    <subcellularLocation>
        <location evidence="1">Cell inner membrane</location>
        <topology evidence="1">Single-pass membrane protein</topology>
    </subcellularLocation>
</comment>
<evidence type="ECO:0000256" key="9">
    <source>
        <dbReference type="ARBA" id="ARBA00023136"/>
    </source>
</evidence>
<keyword evidence="7" id="KW-0812">Transmembrane</keyword>
<proteinExistence type="inferred from homology"/>
<dbReference type="InterPro" id="IPR012902">
    <property type="entry name" value="N_methyl_site"/>
</dbReference>
<evidence type="ECO:0000256" key="2">
    <source>
        <dbReference type="ARBA" id="ARBA00011084"/>
    </source>
</evidence>
<keyword evidence="5" id="KW-0488">Methylation</keyword>
<dbReference type="PANTHER" id="PTHR39583">
    <property type="entry name" value="TYPE II SECRETION SYSTEM PROTEIN J-RELATED"/>
    <property type="match status" value="1"/>
</dbReference>
<comment type="caution">
    <text evidence="10">The sequence shown here is derived from an EMBL/GenBank/DDBJ whole genome shotgun (WGS) entry which is preliminary data.</text>
</comment>
<reference evidence="10 11" key="1">
    <citation type="submission" date="2024-05" db="EMBL/GenBank/DDBJ databases">
        <title>Three bacterial strains, DH-69, EH-24, and ECK-19 isolated from coastal sediments.</title>
        <authorList>
            <person name="Ye Y.-Q."/>
            <person name="Du Z.-J."/>
        </authorList>
    </citation>
    <scope>NUCLEOTIDE SEQUENCE [LARGE SCALE GENOMIC DNA]</scope>
    <source>
        <strain evidence="10 11">ECK-19</strain>
    </source>
</reference>